<dbReference type="InterPro" id="IPR055300">
    <property type="entry name" value="CWZF3/5/7"/>
</dbReference>
<feature type="compositionally biased region" description="Polar residues" evidence="1">
    <location>
        <begin position="921"/>
        <end position="932"/>
    </location>
</feature>
<feature type="region of interest" description="Disordered" evidence="1">
    <location>
        <begin position="1188"/>
        <end position="1273"/>
    </location>
</feature>
<evidence type="ECO:0000313" key="4">
    <source>
        <dbReference type="Proteomes" id="UP000596660"/>
    </source>
</evidence>
<dbReference type="OMA" id="DNSRTEV"/>
<feature type="compositionally biased region" description="Polar residues" evidence="1">
    <location>
        <begin position="1235"/>
        <end position="1249"/>
    </location>
</feature>
<reference evidence="3" key="2">
    <citation type="submission" date="2021-03" db="UniProtKB">
        <authorList>
            <consortium name="EnsemblPlants"/>
        </authorList>
    </citation>
    <scope>IDENTIFICATION</scope>
</reference>
<feature type="compositionally biased region" description="Polar residues" evidence="1">
    <location>
        <begin position="1201"/>
        <end position="1216"/>
    </location>
</feature>
<dbReference type="Gramene" id="AUR62008557-RA">
    <property type="protein sequence ID" value="AUR62008557-RA:cds"/>
    <property type="gene ID" value="AUR62008557"/>
</dbReference>
<reference evidence="3" key="1">
    <citation type="journal article" date="2017" name="Nature">
        <title>The genome of Chenopodium quinoa.</title>
        <authorList>
            <person name="Jarvis D.E."/>
            <person name="Ho Y.S."/>
            <person name="Lightfoot D.J."/>
            <person name="Schmoeckel S.M."/>
            <person name="Li B."/>
            <person name="Borm T.J.A."/>
            <person name="Ohyanagi H."/>
            <person name="Mineta K."/>
            <person name="Michell C.T."/>
            <person name="Saber N."/>
            <person name="Kharbatia N.M."/>
            <person name="Rupper R.R."/>
            <person name="Sharp A.R."/>
            <person name="Dally N."/>
            <person name="Boughton B.A."/>
            <person name="Woo Y.H."/>
            <person name="Gao G."/>
            <person name="Schijlen E.G.W.M."/>
            <person name="Guo X."/>
            <person name="Momin A.A."/>
            <person name="Negrao S."/>
            <person name="Al-Babili S."/>
            <person name="Gehring C."/>
            <person name="Roessner U."/>
            <person name="Jung C."/>
            <person name="Murphy K."/>
            <person name="Arold S.T."/>
            <person name="Gojobori T."/>
            <person name="van der Linden C.G."/>
            <person name="van Loo E.N."/>
            <person name="Jellen E.N."/>
            <person name="Maughan P.J."/>
            <person name="Tester M."/>
        </authorList>
    </citation>
    <scope>NUCLEOTIDE SEQUENCE [LARGE SCALE GENOMIC DNA]</scope>
    <source>
        <strain evidence="3">cv. PI 614886</strain>
    </source>
</reference>
<feature type="region of interest" description="Disordered" evidence="1">
    <location>
        <begin position="1100"/>
        <end position="1137"/>
    </location>
</feature>
<protein>
    <recommendedName>
        <fullName evidence="2">CWZF3/5/7 THD domain-containing protein</fullName>
    </recommendedName>
</protein>
<dbReference type="Proteomes" id="UP000596660">
    <property type="component" value="Unplaced"/>
</dbReference>
<feature type="domain" description="CWZF3/5/7 THD" evidence="2">
    <location>
        <begin position="1257"/>
        <end position="1506"/>
    </location>
</feature>
<keyword evidence="4" id="KW-1185">Reference proteome</keyword>
<feature type="compositionally biased region" description="Basic and acidic residues" evidence="1">
    <location>
        <begin position="1218"/>
        <end position="1234"/>
    </location>
</feature>
<feature type="compositionally biased region" description="Basic and acidic residues" evidence="1">
    <location>
        <begin position="783"/>
        <end position="793"/>
    </location>
</feature>
<evidence type="ECO:0000259" key="2">
    <source>
        <dbReference type="Pfam" id="PF24756"/>
    </source>
</evidence>
<dbReference type="InterPro" id="IPR056406">
    <property type="entry name" value="THD_CWZF3/5/7"/>
</dbReference>
<accession>A0A803L9L8</accession>
<evidence type="ECO:0000256" key="1">
    <source>
        <dbReference type="SAM" id="MobiDB-lite"/>
    </source>
</evidence>
<feature type="region of interest" description="Disordered" evidence="1">
    <location>
        <begin position="95"/>
        <end position="126"/>
    </location>
</feature>
<dbReference type="Pfam" id="PF24756">
    <property type="entry name" value="THD_CWZF3-5-7"/>
    <property type="match status" value="1"/>
</dbReference>
<feature type="compositionally biased region" description="Polar residues" evidence="1">
    <location>
        <begin position="1398"/>
        <end position="1414"/>
    </location>
</feature>
<feature type="region of interest" description="Disordered" evidence="1">
    <location>
        <begin position="680"/>
        <end position="815"/>
    </location>
</feature>
<dbReference type="EnsemblPlants" id="AUR62008557-RA">
    <property type="protein sequence ID" value="AUR62008557-RA:cds"/>
    <property type="gene ID" value="AUR62008557"/>
</dbReference>
<feature type="compositionally biased region" description="Basic and acidic residues" evidence="1">
    <location>
        <begin position="899"/>
        <end position="919"/>
    </location>
</feature>
<feature type="compositionally biased region" description="Basic and acidic residues" evidence="1">
    <location>
        <begin position="733"/>
        <end position="745"/>
    </location>
</feature>
<feature type="compositionally biased region" description="Polar residues" evidence="1">
    <location>
        <begin position="97"/>
        <end position="121"/>
    </location>
</feature>
<feature type="compositionally biased region" description="Polar residues" evidence="1">
    <location>
        <begin position="141"/>
        <end position="153"/>
    </location>
</feature>
<feature type="compositionally biased region" description="Basic and acidic residues" evidence="1">
    <location>
        <begin position="857"/>
        <end position="872"/>
    </location>
</feature>
<feature type="compositionally biased region" description="Polar residues" evidence="1">
    <location>
        <begin position="1100"/>
        <end position="1127"/>
    </location>
</feature>
<evidence type="ECO:0000313" key="3">
    <source>
        <dbReference type="EnsemblPlants" id="AUR62008557-RA:cds"/>
    </source>
</evidence>
<name>A0A803L9L8_CHEQI</name>
<organism evidence="3 4">
    <name type="scientific">Chenopodium quinoa</name>
    <name type="common">Quinoa</name>
    <dbReference type="NCBI Taxonomy" id="63459"/>
    <lineage>
        <taxon>Eukaryota</taxon>
        <taxon>Viridiplantae</taxon>
        <taxon>Streptophyta</taxon>
        <taxon>Embryophyta</taxon>
        <taxon>Tracheophyta</taxon>
        <taxon>Spermatophyta</taxon>
        <taxon>Magnoliopsida</taxon>
        <taxon>eudicotyledons</taxon>
        <taxon>Gunneridae</taxon>
        <taxon>Pentapetalae</taxon>
        <taxon>Caryophyllales</taxon>
        <taxon>Chenopodiaceae</taxon>
        <taxon>Chenopodioideae</taxon>
        <taxon>Atripliceae</taxon>
        <taxon>Chenopodium</taxon>
    </lineage>
</organism>
<sequence length="1584" mass="172239">MISLGRKGLEQRFSSNNNKREMEVETELEEGEACSYLEDDDDTTIDPDVALSYLDDKLQDVLGHFKKDFEGVVSAESLGAKYGIYGSFLPTYRRSPVGSQSKSPPRVQNNITPQSPNTLQTEAGHHKSLAPANVSYSIKQGSASTGSALPQNDLSRKNGRNNSIKSLDLCATKSEVRDQKTLKVRIKVGSDNLSVKKNAEIYSGLGLDGSPTSSHDDSPMENERLSCRLSLDGFESPSQIIQMMTSSLLLGGCFLSPLPDDLMCLSGRPKQIQDILTETSSKVELKNFVTGHPTFPIKDKTTNSVENSMKLLDRKGLSLQDKGDGKDSNIGFGSQLKETDIDAVSCDELVSKALKLPLLSNAHSEVRGSPTASLKQTVFSDTSEKEPLEPVFVHVSLSEKSTGKVSYAANNLNSKAAEVRNNMGTDSEKVGADKIKTVDSTTNLSIGASNLKKASKNGLKDPVNQGTNKFTSRDDAMAVSCGNGQFSSGDEKRPKKSQARGFATGKIAMEINEDSSPVLKDMKYTDAEKTACRTEVQKDSKLGMGQYVDFFGEMNDEEGDIMDSPDVPSGEMLKTSEVVDKNSLFYENNSKERTISLDTRKGTTLGEKLKGHSTNPPVPENGRPIFETAPTSNEANWDCSMMTWLPDMNRCSASEEETNNFHVPPPGMTSADIMNSGRITSKVRKPSKSSFQNSPKKPPSSVKKQLSAKEPYHLNGLDPEQQAKSGDIYPDTGQHKKIEKHRMDCYSDGGHAKNPKIKSKRESDQDFSRTPKKSKTRSMQTGDNDRVAAHDQGFETLGVSSGYGLGAGISGKDQASDSEFFASQNSKDDIDSIRPYYFGKSKLQVEDLPVVGSVHVSKSDSGNKKRKSDNFKDPPNSTPSSGKLTDDNEKSSRKRHRISKSEGKDSSASKRSGKADKKTKNVSQHRLVSNESVQKDSLGANPVMAATSSSSKISGSLKVKSKFQEIKGSPVESVSSSPLRIPNPDNFISGYKVTVGNDDVQEATKLATNSPTRCSAVDYDGNDDQSGAIPNDKIATGTLHGSSNFIGLQDKITGDSQLTNGNSRIENLNLDNGFPSETQASHRCVNETAARGELRLGANISNSGKSCKDSPSLSNDKNQTLKSNSGKSKVKMSDSYENSLNHTIAHEEREGDRKVKVDEKCGSNADKKVDVDKSEDLVPISAKEKSRHILRSDVEKKETLDNLQPKQGIKASTSASDARPDALPREPRLNKKADSQNGTHILSKQTISNGHRIKNQDAPSPLRRDSSSQAASSAIKEATNLKHLADRLKSSSPTESIAMYFEAALKFLHGASLLESGKTENIKHADIAQSKQIYSSTAKLCQFCAHEFEKMKDMATAALAYKCVEVAYMRVIYSSHNSASRDRHELQAALQMVPPGESPSSSASDIDNLNNNANGDKAAQARSGGSPQLAANLVIAAKNRPNFSRLLSFAQDVNSAMEASRKSRTAFAAANVSTGQANLKEGGITSIKRALDFNFYDVDGLLRLVKVDGFHFLLACGDMDQKSFHVFSWFLTWTRDSLQAVDNSIKAIDYLMFLGSLELAGNPETTSLVSRQSQKIEEKLQFEC</sequence>
<proteinExistence type="predicted"/>
<feature type="region of interest" description="Disordered" evidence="1">
    <location>
        <begin position="848"/>
        <end position="949"/>
    </location>
</feature>
<feature type="region of interest" description="Disordered" evidence="1">
    <location>
        <begin position="1392"/>
        <end position="1424"/>
    </location>
</feature>
<feature type="region of interest" description="Disordered" evidence="1">
    <location>
        <begin position="141"/>
        <end position="161"/>
    </location>
</feature>
<feature type="compositionally biased region" description="Basic and acidic residues" evidence="1">
    <location>
        <begin position="1190"/>
        <end position="1200"/>
    </location>
</feature>
<dbReference type="PANTHER" id="PTHR46524:SF7">
    <property type="entry name" value="CW-TYPE ZINC FINGER"/>
    <property type="match status" value="1"/>
</dbReference>
<dbReference type="PANTHER" id="PTHR46524">
    <property type="entry name" value="CW-TYPE ZINC FINGER"/>
    <property type="match status" value="1"/>
</dbReference>
<feature type="compositionally biased region" description="Basic and acidic residues" evidence="1">
    <location>
        <begin position="760"/>
        <end position="769"/>
    </location>
</feature>